<dbReference type="AlphaFoldDB" id="B9K697"/>
<reference evidence="1" key="1">
    <citation type="journal article" date="2009" name="PLoS ONE">
        <title>Full sequence and comparative analysis of the plasmid pAPEC-1 of avian pathogenic E. coli chi7122 (O78:K80:H9).</title>
        <authorList>
            <person name="Mellata M."/>
            <person name="Touchman J.W."/>
            <person name="Curtiss R."/>
        </authorList>
    </citation>
    <scope>NUCLEOTIDE SEQUENCE [LARGE SCALE GENOMIC DNA]</scope>
    <source>
        <strain evidence="1">Chi7122</strain>
        <plasmid evidence="1">pAPEC-1</plasmid>
    </source>
</reference>
<protein>
    <submittedName>
        <fullName evidence="1">Uncharacterized protein</fullName>
    </submittedName>
</protein>
<sequence>MRSRSSGICNTCKTDINLQRCVQELERLFLLLYRNQIIAAKGQSNSPFAAQHQNE</sequence>
<evidence type="ECO:0000313" key="1">
    <source>
        <dbReference type="EMBL" id="ACM18252.1"/>
    </source>
</evidence>
<geneLocation type="plasmid" evidence="1">
    <name>pAPEC-1</name>
</geneLocation>
<accession>B9K697</accession>
<proteinExistence type="predicted"/>
<keyword evidence="1" id="KW-0614">Plasmid</keyword>
<gene>
    <name evidence="1" type="ORF">MM1_0040</name>
</gene>
<dbReference type="EMBL" id="CP000836">
    <property type="protein sequence ID" value="ACM18252.1"/>
    <property type="molecule type" value="Genomic_DNA"/>
</dbReference>
<name>B9K697_ECOLX</name>
<organism evidence="1">
    <name type="scientific">Escherichia coli chi7122</name>
    <dbReference type="NCBI Taxonomy" id="475609"/>
    <lineage>
        <taxon>Bacteria</taxon>
        <taxon>Pseudomonadati</taxon>
        <taxon>Pseudomonadota</taxon>
        <taxon>Gammaproteobacteria</taxon>
        <taxon>Enterobacterales</taxon>
        <taxon>Enterobacteriaceae</taxon>
        <taxon>Escherichia</taxon>
    </lineage>
</organism>